<evidence type="ECO:0000313" key="4">
    <source>
        <dbReference type="RefSeq" id="XP_065645133.1"/>
    </source>
</evidence>
<dbReference type="Pfam" id="PF12572">
    <property type="entry name" value="DUF3752"/>
    <property type="match status" value="1"/>
</dbReference>
<sequence length="266" mass="30450">MTNIGPQIPPHLLNVVNLSSDEDKKDDDDSFYGPSLPPGFPITENKVIGPSIPSHMLKSIHKDDSEDDDFIGPSLLTRNEDNVSNSDQIQKEIEQRAEAMKNKLLGKTEEIVERESWMLELPPSLSKNFGLGPRTFRANPIELGDRSVWTETPASREHKRKEREEAAKSGILKKKKPIEIHQPSKDDIETQTHITEYNKQNRPQSLLEMHRSKQKSSDDSKIRRPFDREADLKLNRSNPKETAKFIESAKSFSDKFSRGSYEKKFL</sequence>
<dbReference type="RefSeq" id="XP_065645133.1">
    <property type="nucleotide sequence ID" value="XM_065789061.1"/>
</dbReference>
<reference evidence="3" key="1">
    <citation type="submission" date="2025-05" db="UniProtKB">
        <authorList>
            <consortium name="RefSeq"/>
        </authorList>
    </citation>
    <scope>NUCLEOTIDE SEQUENCE [LARGE SCALE GENOMIC DNA]</scope>
</reference>
<feature type="region of interest" description="Disordered" evidence="1">
    <location>
        <begin position="149"/>
        <end position="240"/>
    </location>
</feature>
<dbReference type="InterPro" id="IPR022226">
    <property type="entry name" value="DUF3752"/>
</dbReference>
<feature type="compositionally biased region" description="Basic and acidic residues" evidence="1">
    <location>
        <begin position="177"/>
        <end position="190"/>
    </location>
</feature>
<proteinExistence type="predicted"/>
<evidence type="ECO:0000313" key="3">
    <source>
        <dbReference type="Proteomes" id="UP001652625"/>
    </source>
</evidence>
<feature type="domain" description="DUF3752" evidence="2">
    <location>
        <begin position="128"/>
        <end position="257"/>
    </location>
</feature>
<evidence type="ECO:0000256" key="1">
    <source>
        <dbReference type="SAM" id="MobiDB-lite"/>
    </source>
</evidence>
<protein>
    <submittedName>
        <fullName evidence="4">GPALPP motifs-containing protein 1 isoform X2</fullName>
    </submittedName>
</protein>
<dbReference type="InterPro" id="IPR046331">
    <property type="entry name" value="GPAM1-like"/>
</dbReference>
<accession>A0ABM4B8D4</accession>
<reference evidence="4" key="2">
    <citation type="submission" date="2025-08" db="UniProtKB">
        <authorList>
            <consortium name="RefSeq"/>
        </authorList>
    </citation>
    <scope>IDENTIFICATION</scope>
</reference>
<dbReference type="GeneID" id="100202509"/>
<organism evidence="3 4">
    <name type="scientific">Hydra vulgaris</name>
    <name type="common">Hydra</name>
    <name type="synonym">Hydra attenuata</name>
    <dbReference type="NCBI Taxonomy" id="6087"/>
    <lineage>
        <taxon>Eukaryota</taxon>
        <taxon>Metazoa</taxon>
        <taxon>Cnidaria</taxon>
        <taxon>Hydrozoa</taxon>
        <taxon>Hydroidolina</taxon>
        <taxon>Anthoathecata</taxon>
        <taxon>Aplanulata</taxon>
        <taxon>Hydridae</taxon>
        <taxon>Hydra</taxon>
    </lineage>
</organism>
<dbReference type="PANTHER" id="PTHR46370">
    <property type="entry name" value="GPALPP MOTIFS-CONTAINING PROTEIN 1"/>
    <property type="match status" value="1"/>
</dbReference>
<feature type="compositionally biased region" description="Polar residues" evidence="1">
    <location>
        <begin position="191"/>
        <end position="204"/>
    </location>
</feature>
<feature type="compositionally biased region" description="Basic and acidic residues" evidence="1">
    <location>
        <begin position="208"/>
        <end position="240"/>
    </location>
</feature>
<dbReference type="PANTHER" id="PTHR46370:SF1">
    <property type="entry name" value="GPALPP MOTIFS-CONTAINING PROTEIN 1"/>
    <property type="match status" value="1"/>
</dbReference>
<keyword evidence="3" id="KW-1185">Reference proteome</keyword>
<feature type="region of interest" description="Disordered" evidence="1">
    <location>
        <begin position="16"/>
        <end position="86"/>
    </location>
</feature>
<name>A0ABM4B8D4_HYDVU</name>
<gene>
    <name evidence="4" type="primary">LOC100202509</name>
</gene>
<evidence type="ECO:0000259" key="2">
    <source>
        <dbReference type="Pfam" id="PF12572"/>
    </source>
</evidence>
<dbReference type="Proteomes" id="UP001652625">
    <property type="component" value="Chromosome 01"/>
</dbReference>